<feature type="transmembrane region" description="Helical" evidence="9">
    <location>
        <begin position="95"/>
        <end position="113"/>
    </location>
</feature>
<evidence type="ECO:0000256" key="5">
    <source>
        <dbReference type="ARBA" id="ARBA00022692"/>
    </source>
</evidence>
<evidence type="ECO:0000256" key="1">
    <source>
        <dbReference type="ARBA" id="ARBA00004651"/>
    </source>
</evidence>
<dbReference type="OrthoDB" id="9798540at2"/>
<dbReference type="PANTHER" id="PTHR30477:SF3">
    <property type="entry name" value="METAL TRANSPORT SYSTEM MEMBRANE PROTEIN CT_069-RELATED"/>
    <property type="match status" value="1"/>
</dbReference>
<feature type="transmembrane region" description="Helical" evidence="9">
    <location>
        <begin position="63"/>
        <end position="83"/>
    </location>
</feature>
<feature type="transmembrane region" description="Helical" evidence="9">
    <location>
        <begin position="12"/>
        <end position="31"/>
    </location>
</feature>
<feature type="transmembrane region" description="Helical" evidence="9">
    <location>
        <begin position="259"/>
        <end position="278"/>
    </location>
</feature>
<name>A0A3E2TKZ6_9FIRM</name>
<dbReference type="GO" id="GO:0055085">
    <property type="term" value="P:transmembrane transport"/>
    <property type="evidence" value="ECO:0007669"/>
    <property type="project" value="InterPro"/>
</dbReference>
<accession>A0A3E2TKZ6</accession>
<dbReference type="SUPFAM" id="SSF81345">
    <property type="entry name" value="ABC transporter involved in vitamin B12 uptake, BtuC"/>
    <property type="match status" value="1"/>
</dbReference>
<keyword evidence="5 8" id="KW-0812">Transmembrane</keyword>
<dbReference type="Pfam" id="PF00950">
    <property type="entry name" value="ABC-3"/>
    <property type="match status" value="1"/>
</dbReference>
<gene>
    <name evidence="10" type="ORF">DXA39_00915</name>
</gene>
<dbReference type="RefSeq" id="WP_117520189.1">
    <property type="nucleotide sequence ID" value="NZ_JBHWMK010000004.1"/>
</dbReference>
<dbReference type="Gene3D" id="1.10.3470.10">
    <property type="entry name" value="ABC transporter involved in vitamin B12 uptake, BtuC"/>
    <property type="match status" value="1"/>
</dbReference>
<keyword evidence="6 9" id="KW-1133">Transmembrane helix</keyword>
<evidence type="ECO:0000256" key="6">
    <source>
        <dbReference type="ARBA" id="ARBA00022989"/>
    </source>
</evidence>
<keyword evidence="4" id="KW-1003">Cell membrane</keyword>
<protein>
    <submittedName>
        <fullName evidence="10">Metal ABC transporter permease</fullName>
    </submittedName>
</protein>
<dbReference type="InterPro" id="IPR037294">
    <property type="entry name" value="ABC_BtuC-like"/>
</dbReference>
<feature type="transmembrane region" description="Helical" evidence="9">
    <location>
        <begin position="186"/>
        <end position="214"/>
    </location>
</feature>
<dbReference type="AlphaFoldDB" id="A0A3E2TKZ6"/>
<evidence type="ECO:0000256" key="9">
    <source>
        <dbReference type="SAM" id="Phobius"/>
    </source>
</evidence>
<evidence type="ECO:0000256" key="4">
    <source>
        <dbReference type="ARBA" id="ARBA00022475"/>
    </source>
</evidence>
<dbReference type="InterPro" id="IPR001626">
    <property type="entry name" value="ABC_TroCD"/>
</dbReference>
<comment type="subcellular location">
    <subcellularLocation>
        <location evidence="1 8">Cell membrane</location>
        <topology evidence="1 8">Multi-pass membrane protein</topology>
    </subcellularLocation>
</comment>
<proteinExistence type="inferred from homology"/>
<sequence length="282" mass="30633">MKLLSLYSFKIILIGTSLLAIISAIVGSLNVYKSQSLIGDALGHSTYPGIILSFMLSGQKNPTILLIGAMLTASLSYFLIQYSNRNSKIGADANMAIHLTGFFGLGLLLKSYIQGNPVYSQASKAGLDKYIFGQAAYLMKEDIFLLAIAFLICLSIIILNYRDIKCYLFDREFAEMMSIRTNKLDYLILFMTILVIGLGIKTCGVILISSLLIIPTITAAKLSDKFIGVLIISSLLSVLASVVGSIISTAYVGFSTGPTIILCQGFIAILVITFTKFLKIRS</sequence>
<comment type="caution">
    <text evidence="10">The sequence shown here is derived from an EMBL/GenBank/DDBJ whole genome shotgun (WGS) entry which is preliminary data.</text>
</comment>
<reference evidence="10 11" key="1">
    <citation type="submission" date="2018-08" db="EMBL/GenBank/DDBJ databases">
        <title>A genome reference for cultivated species of the human gut microbiota.</title>
        <authorList>
            <person name="Zou Y."/>
            <person name="Xue W."/>
            <person name="Luo G."/>
        </authorList>
    </citation>
    <scope>NUCLEOTIDE SEQUENCE [LARGE SCALE GENOMIC DNA]</scope>
    <source>
        <strain evidence="10 11">OF01-3</strain>
    </source>
</reference>
<keyword evidence="3 8" id="KW-0813">Transport</keyword>
<evidence type="ECO:0000256" key="2">
    <source>
        <dbReference type="ARBA" id="ARBA00008034"/>
    </source>
</evidence>
<dbReference type="Proteomes" id="UP000261011">
    <property type="component" value="Unassembled WGS sequence"/>
</dbReference>
<feature type="transmembrane region" description="Helical" evidence="9">
    <location>
        <begin position="226"/>
        <end position="247"/>
    </location>
</feature>
<dbReference type="GO" id="GO:0010043">
    <property type="term" value="P:response to zinc ion"/>
    <property type="evidence" value="ECO:0007669"/>
    <property type="project" value="TreeGrafter"/>
</dbReference>
<evidence type="ECO:0000256" key="3">
    <source>
        <dbReference type="ARBA" id="ARBA00022448"/>
    </source>
</evidence>
<evidence type="ECO:0000256" key="7">
    <source>
        <dbReference type="ARBA" id="ARBA00023136"/>
    </source>
</evidence>
<comment type="similarity">
    <text evidence="2 8">Belongs to the ABC-3 integral membrane protein family.</text>
</comment>
<keyword evidence="7 9" id="KW-0472">Membrane</keyword>
<evidence type="ECO:0000313" key="11">
    <source>
        <dbReference type="Proteomes" id="UP000261011"/>
    </source>
</evidence>
<dbReference type="GO" id="GO:0043190">
    <property type="term" value="C:ATP-binding cassette (ABC) transporter complex"/>
    <property type="evidence" value="ECO:0007669"/>
    <property type="project" value="InterPro"/>
</dbReference>
<dbReference type="PANTHER" id="PTHR30477">
    <property type="entry name" value="ABC-TRANSPORTER METAL-BINDING PROTEIN"/>
    <property type="match status" value="1"/>
</dbReference>
<keyword evidence="11" id="KW-1185">Reference proteome</keyword>
<organism evidence="10 11">
    <name type="scientific">Anaerococcus nagyae</name>
    <dbReference type="NCBI Taxonomy" id="1755241"/>
    <lineage>
        <taxon>Bacteria</taxon>
        <taxon>Bacillati</taxon>
        <taxon>Bacillota</taxon>
        <taxon>Tissierellia</taxon>
        <taxon>Tissierellales</taxon>
        <taxon>Peptoniphilaceae</taxon>
        <taxon>Anaerococcus</taxon>
    </lineage>
</organism>
<evidence type="ECO:0000256" key="8">
    <source>
        <dbReference type="RuleBase" id="RU003943"/>
    </source>
</evidence>
<evidence type="ECO:0000313" key="10">
    <source>
        <dbReference type="EMBL" id="RGB78042.1"/>
    </source>
</evidence>
<dbReference type="EMBL" id="QVEU01000001">
    <property type="protein sequence ID" value="RGB78042.1"/>
    <property type="molecule type" value="Genomic_DNA"/>
</dbReference>
<feature type="transmembrane region" description="Helical" evidence="9">
    <location>
        <begin position="143"/>
        <end position="161"/>
    </location>
</feature>